<dbReference type="STRING" id="1121391.SAMN02745206_01343"/>
<reference evidence="2" key="1">
    <citation type="submission" date="2016-11" db="EMBL/GenBank/DDBJ databases">
        <authorList>
            <person name="Varghese N."/>
            <person name="Submissions S."/>
        </authorList>
    </citation>
    <scope>NUCLEOTIDE SEQUENCE [LARGE SCALE GENOMIC DNA]</scope>
    <source>
        <strain evidence="2">DSM 9756</strain>
    </source>
</reference>
<dbReference type="AlphaFoldDB" id="A0A1M4YYK1"/>
<evidence type="ECO:0000313" key="2">
    <source>
        <dbReference type="Proteomes" id="UP000184076"/>
    </source>
</evidence>
<keyword evidence="2" id="KW-1185">Reference proteome</keyword>
<dbReference type="EMBL" id="FQVB01000011">
    <property type="protein sequence ID" value="SHF10572.1"/>
    <property type="molecule type" value="Genomic_DNA"/>
</dbReference>
<evidence type="ECO:0000313" key="1">
    <source>
        <dbReference type="EMBL" id="SHF10572.1"/>
    </source>
</evidence>
<protein>
    <submittedName>
        <fullName evidence="1">Uncharacterized protein</fullName>
    </submittedName>
</protein>
<name>A0A1M4YYK1_9BACT</name>
<dbReference type="Proteomes" id="UP000184076">
    <property type="component" value="Unassembled WGS sequence"/>
</dbReference>
<proteinExistence type="predicted"/>
<accession>A0A1M4YYK1</accession>
<gene>
    <name evidence="1" type="ORF">SAMN02745206_01343</name>
</gene>
<sequence length="47" mass="5305">MAYWAAGGSSAALKGCATRKEVARGVLRQAPRALWERMILRPYKRRT</sequence>
<organism evidence="1 2">
    <name type="scientific">Desulfacinum infernum DSM 9756</name>
    <dbReference type="NCBI Taxonomy" id="1121391"/>
    <lineage>
        <taxon>Bacteria</taxon>
        <taxon>Pseudomonadati</taxon>
        <taxon>Thermodesulfobacteriota</taxon>
        <taxon>Syntrophobacteria</taxon>
        <taxon>Syntrophobacterales</taxon>
        <taxon>Syntrophobacteraceae</taxon>
        <taxon>Desulfacinum</taxon>
    </lineage>
</organism>